<dbReference type="Pfam" id="PF00884">
    <property type="entry name" value="Sulfatase"/>
    <property type="match status" value="1"/>
</dbReference>
<feature type="transmembrane region" description="Helical" evidence="1">
    <location>
        <begin position="150"/>
        <end position="168"/>
    </location>
</feature>
<dbReference type="InterPro" id="IPR040423">
    <property type="entry name" value="PEA_transferase"/>
</dbReference>
<protein>
    <submittedName>
        <fullName evidence="3">Glucan phosphoethanolaminetransferase (Alkaline phosphatase superfamily)</fullName>
    </submittedName>
</protein>
<comment type="caution">
    <text evidence="3">The sequence shown here is derived from an EMBL/GenBank/DDBJ whole genome shotgun (WGS) entry which is preliminary data.</text>
</comment>
<keyword evidence="1" id="KW-1133">Transmembrane helix</keyword>
<proteinExistence type="predicted"/>
<name>A0ABS4QWP9_9HYPH</name>
<feature type="transmembrane region" description="Helical" evidence="1">
    <location>
        <begin position="43"/>
        <end position="62"/>
    </location>
</feature>
<sequence length="580" mass="63844">MTRHNISLALKCGLLLTLIVLTNQGVAERLRVMLSDQRLLSLVIFSLVWLVSLAAALAAAFQPRLFVRLLWAIPLASSSAAAYGYYLVQGSEFYIFDMLNFWAARHEMQRASEFYSDAVWSALSVFVLGIVAIAMPPAIGPWRMRMTRYWSPWLPMLPVLLIAGVVIARDGKGSQGMPMQFAPLSLVAVAAYKINTGVYEERHAVSMTAGPPLARAVVLVVDESIRSDFVSLKPGNTITPELATLRDRLIDFSPAVSSGNCSHLSNALLRFMVDRRNLVRSVHTSPTVWQYAKKAGFRTVFIDAQPRSHFDAVNGKLQNYMTPAEAMLIDRFYKFDGTLPLHAVDDELVRIALEEMSGGDPVFIYANKNGAHFPYSDGSPEGLPSDHAAGADTRGFTAELQSYAKAVRWSTDRPISRLIRDTDGSDATIIYTSDHGQNFSPGRLTHCTTSGNVDPQEAIVPLMVVSGNAKLQDRFRDVADRYRGHASHFAIAPTLLELMGYKPSEIATRYEGSLLGSLAWKPQFVSDDIFGLFSTRPAWHEADSSLQAQYDSLDDLLSELADTSPAICDDSASCEAAILH</sequence>
<dbReference type="Proteomes" id="UP000730739">
    <property type="component" value="Unassembled WGS sequence"/>
</dbReference>
<accession>A0ABS4QWP9</accession>
<evidence type="ECO:0000259" key="2">
    <source>
        <dbReference type="Pfam" id="PF00884"/>
    </source>
</evidence>
<reference evidence="3 4" key="1">
    <citation type="submission" date="2021-03" db="EMBL/GenBank/DDBJ databases">
        <title>Genomic Encyclopedia of Type Strains, Phase IV (KMG-IV): sequencing the most valuable type-strain genomes for metagenomic binning, comparative biology and taxonomic classification.</title>
        <authorList>
            <person name="Goeker M."/>
        </authorList>
    </citation>
    <scope>NUCLEOTIDE SEQUENCE [LARGE SCALE GENOMIC DNA]</scope>
    <source>
        <strain evidence="3 4">DSM 13372</strain>
    </source>
</reference>
<dbReference type="SUPFAM" id="SSF53649">
    <property type="entry name" value="Alkaline phosphatase-like"/>
    <property type="match status" value="1"/>
</dbReference>
<dbReference type="EMBL" id="JAGILA010000001">
    <property type="protein sequence ID" value="MBP2234551.1"/>
    <property type="molecule type" value="Genomic_DNA"/>
</dbReference>
<evidence type="ECO:0000256" key="1">
    <source>
        <dbReference type="SAM" id="Phobius"/>
    </source>
</evidence>
<evidence type="ECO:0000313" key="3">
    <source>
        <dbReference type="EMBL" id="MBP2234551.1"/>
    </source>
</evidence>
<dbReference type="PANTHER" id="PTHR30443">
    <property type="entry name" value="INNER MEMBRANE PROTEIN"/>
    <property type="match status" value="1"/>
</dbReference>
<feature type="transmembrane region" description="Helical" evidence="1">
    <location>
        <begin position="118"/>
        <end position="138"/>
    </location>
</feature>
<feature type="domain" description="Sulfatase N-terminal" evidence="2">
    <location>
        <begin position="217"/>
        <end position="501"/>
    </location>
</feature>
<dbReference type="RefSeq" id="WP_209600773.1">
    <property type="nucleotide sequence ID" value="NZ_JAGILA010000001.1"/>
</dbReference>
<dbReference type="Gene3D" id="3.40.720.10">
    <property type="entry name" value="Alkaline Phosphatase, subunit A"/>
    <property type="match status" value="1"/>
</dbReference>
<organism evidence="3 4">
    <name type="scientific">Sinorhizobium kostiense</name>
    <dbReference type="NCBI Taxonomy" id="76747"/>
    <lineage>
        <taxon>Bacteria</taxon>
        <taxon>Pseudomonadati</taxon>
        <taxon>Pseudomonadota</taxon>
        <taxon>Alphaproteobacteria</taxon>
        <taxon>Hyphomicrobiales</taxon>
        <taxon>Rhizobiaceae</taxon>
        <taxon>Sinorhizobium/Ensifer group</taxon>
        <taxon>Sinorhizobium</taxon>
    </lineage>
</organism>
<dbReference type="InterPro" id="IPR000917">
    <property type="entry name" value="Sulfatase_N"/>
</dbReference>
<gene>
    <name evidence="3" type="ORF">J2Z31_001041</name>
</gene>
<keyword evidence="4" id="KW-1185">Reference proteome</keyword>
<dbReference type="PANTHER" id="PTHR30443:SF0">
    <property type="entry name" value="PHOSPHOETHANOLAMINE TRANSFERASE EPTA"/>
    <property type="match status" value="1"/>
</dbReference>
<evidence type="ECO:0000313" key="4">
    <source>
        <dbReference type="Proteomes" id="UP000730739"/>
    </source>
</evidence>
<feature type="transmembrane region" description="Helical" evidence="1">
    <location>
        <begin position="69"/>
        <end position="88"/>
    </location>
</feature>
<dbReference type="InterPro" id="IPR017850">
    <property type="entry name" value="Alkaline_phosphatase_core_sf"/>
</dbReference>
<keyword evidence="1" id="KW-0472">Membrane</keyword>
<keyword evidence="1" id="KW-0812">Transmembrane</keyword>